<evidence type="ECO:0000313" key="3">
    <source>
        <dbReference type="EMBL" id="KAI1696404.1"/>
    </source>
</evidence>
<accession>A0AAD4QUF1</accession>
<evidence type="ECO:0000259" key="2">
    <source>
        <dbReference type="PROSITE" id="PS50181"/>
    </source>
</evidence>
<proteinExistence type="predicted"/>
<name>A0AAD4QUF1_9BILA</name>
<keyword evidence="4" id="KW-1185">Reference proteome</keyword>
<feature type="domain" description="F-box" evidence="2">
    <location>
        <begin position="65"/>
        <end position="110"/>
    </location>
</feature>
<evidence type="ECO:0000256" key="1">
    <source>
        <dbReference type="SAM" id="MobiDB-lite"/>
    </source>
</evidence>
<sequence length="561" mass="63829">MAPRATRKRKQGPSNDEHVPHNKIAKRSPATAGNFTMVLRSRKRKLSFNSEDQGSPSKIQKCPSETTIESLVDDTLILVFERMNILDRLVAEKVCRRWNSIVKRRCWTDLSRFSYKVFDELRQDRKFMNSPIAKRFFDTHLWKKFFNGTRAYDDIYAFSISEFASLLSRFGPYLQELDLDHLFIKYDYKKSSESLMQSIRLASSNPACFLPKLQRITVGGTFIKAELSSPKHLAALRDLAITLPHLKSATFLENIPPKSLISFVNSSQSLQSLRITSCNSMTNSEAKTIKFPASLKGIQLGTWSTPNVWLNQIIVQKIELSSLQLLLCGNENLWVNDAFKSVTSMESLLFLSITMRGINPEISALQMLRNLKAVEFSFDTGVYKSLLEEITESIPQIEHFGLRLGLTGIRGIDEMTTKFAKLPNLKSLSVVLHNYHISDINSVNRREQKFLEEFFGSIIKKGNLQYFHTSLSLSNDFVTNIVTNCPALKLFSWSPRRYTAKVVHDALDEIHGSNLPSSEEDDGILAVKLRPGQGNRAQNQHPWLRYLETLPSSPILQNLGL</sequence>
<dbReference type="Proteomes" id="UP001201812">
    <property type="component" value="Unassembled WGS sequence"/>
</dbReference>
<dbReference type="InterPro" id="IPR036047">
    <property type="entry name" value="F-box-like_dom_sf"/>
</dbReference>
<dbReference type="SUPFAM" id="SSF81383">
    <property type="entry name" value="F-box domain"/>
    <property type="match status" value="1"/>
</dbReference>
<dbReference type="AlphaFoldDB" id="A0AAD4QUF1"/>
<dbReference type="InterPro" id="IPR032675">
    <property type="entry name" value="LRR_dom_sf"/>
</dbReference>
<dbReference type="InterPro" id="IPR001810">
    <property type="entry name" value="F-box_dom"/>
</dbReference>
<dbReference type="Pfam" id="PF00646">
    <property type="entry name" value="F-box"/>
    <property type="match status" value="1"/>
</dbReference>
<dbReference type="EMBL" id="JAKKPZ010000329">
    <property type="protein sequence ID" value="KAI1696404.1"/>
    <property type="molecule type" value="Genomic_DNA"/>
</dbReference>
<feature type="region of interest" description="Disordered" evidence="1">
    <location>
        <begin position="1"/>
        <end position="31"/>
    </location>
</feature>
<organism evidence="3 4">
    <name type="scientific">Ditylenchus destructor</name>
    <dbReference type="NCBI Taxonomy" id="166010"/>
    <lineage>
        <taxon>Eukaryota</taxon>
        <taxon>Metazoa</taxon>
        <taxon>Ecdysozoa</taxon>
        <taxon>Nematoda</taxon>
        <taxon>Chromadorea</taxon>
        <taxon>Rhabditida</taxon>
        <taxon>Tylenchina</taxon>
        <taxon>Tylenchomorpha</taxon>
        <taxon>Sphaerularioidea</taxon>
        <taxon>Anguinidae</taxon>
        <taxon>Anguininae</taxon>
        <taxon>Ditylenchus</taxon>
    </lineage>
</organism>
<reference evidence="3" key="1">
    <citation type="submission" date="2022-01" db="EMBL/GenBank/DDBJ databases">
        <title>Genome Sequence Resource for Two Populations of Ditylenchus destructor, the Migratory Endoparasitic Phytonematode.</title>
        <authorList>
            <person name="Zhang H."/>
            <person name="Lin R."/>
            <person name="Xie B."/>
        </authorList>
    </citation>
    <scope>NUCLEOTIDE SEQUENCE</scope>
    <source>
        <strain evidence="3">BazhouSP</strain>
    </source>
</reference>
<dbReference type="SMART" id="SM00256">
    <property type="entry name" value="FBOX"/>
    <property type="match status" value="1"/>
</dbReference>
<dbReference type="Gene3D" id="1.20.1280.50">
    <property type="match status" value="1"/>
</dbReference>
<dbReference type="PROSITE" id="PS50181">
    <property type="entry name" value="FBOX"/>
    <property type="match status" value="1"/>
</dbReference>
<dbReference type="SUPFAM" id="SSF52047">
    <property type="entry name" value="RNI-like"/>
    <property type="match status" value="1"/>
</dbReference>
<gene>
    <name evidence="3" type="ORF">DdX_19058</name>
</gene>
<evidence type="ECO:0000313" key="4">
    <source>
        <dbReference type="Proteomes" id="UP001201812"/>
    </source>
</evidence>
<comment type="caution">
    <text evidence="3">The sequence shown here is derived from an EMBL/GenBank/DDBJ whole genome shotgun (WGS) entry which is preliminary data.</text>
</comment>
<protein>
    <submittedName>
        <fullName evidence="3">F-box domain containing protein</fullName>
    </submittedName>
</protein>
<feature type="compositionally biased region" description="Basic residues" evidence="1">
    <location>
        <begin position="1"/>
        <end position="11"/>
    </location>
</feature>
<dbReference type="Gene3D" id="3.80.10.10">
    <property type="entry name" value="Ribonuclease Inhibitor"/>
    <property type="match status" value="1"/>
</dbReference>